<feature type="domain" description="DUF2470" evidence="1">
    <location>
        <begin position="165"/>
        <end position="234"/>
    </location>
</feature>
<reference evidence="4" key="1">
    <citation type="journal article" date="2019" name="Int. J. Syst. Evol. Microbiol.">
        <title>The Global Catalogue of Microorganisms (GCM) 10K type strain sequencing project: providing services to taxonomists for standard genome sequencing and annotation.</title>
        <authorList>
            <consortium name="The Broad Institute Genomics Platform"/>
            <consortium name="The Broad Institute Genome Sequencing Center for Infectious Disease"/>
            <person name="Wu L."/>
            <person name="Ma J."/>
        </authorList>
    </citation>
    <scope>NUCLEOTIDE SEQUENCE [LARGE SCALE GENOMIC DNA]</scope>
    <source>
        <strain evidence="4">CGMCC 1.16444</strain>
    </source>
</reference>
<evidence type="ECO:0000259" key="2">
    <source>
        <dbReference type="Pfam" id="PF13883"/>
    </source>
</evidence>
<accession>A0ABV9YXT8</accession>
<dbReference type="PANTHER" id="PTHR13343">
    <property type="entry name" value="CREG1 PROTEIN"/>
    <property type="match status" value="1"/>
</dbReference>
<keyword evidence="4" id="KW-1185">Reference proteome</keyword>
<dbReference type="InterPro" id="IPR019595">
    <property type="entry name" value="DUF2470"/>
</dbReference>
<feature type="domain" description="CREG-like beta-barrel" evidence="2">
    <location>
        <begin position="9"/>
        <end position="145"/>
    </location>
</feature>
<organism evidence="3 4">
    <name type="scientific">Flaviflagellibacter deserti</name>
    <dbReference type="NCBI Taxonomy" id="2267266"/>
    <lineage>
        <taxon>Bacteria</taxon>
        <taxon>Pseudomonadati</taxon>
        <taxon>Pseudomonadota</taxon>
        <taxon>Alphaproteobacteria</taxon>
        <taxon>Hyphomicrobiales</taxon>
        <taxon>Flaviflagellibacter</taxon>
    </lineage>
</organism>
<dbReference type="RefSeq" id="WP_379769919.1">
    <property type="nucleotide sequence ID" value="NZ_JBHSJF010000005.1"/>
</dbReference>
<gene>
    <name evidence="3" type="ORF">ACFPFW_06505</name>
</gene>
<name>A0ABV9YXT8_9HYPH</name>
<evidence type="ECO:0000259" key="1">
    <source>
        <dbReference type="Pfam" id="PF10615"/>
    </source>
</evidence>
<dbReference type="PANTHER" id="PTHR13343:SF17">
    <property type="entry name" value="CELLULAR REPRESSOR OF E1A-STIMULATED GENES, ISOFORM A"/>
    <property type="match status" value="1"/>
</dbReference>
<dbReference type="Gene3D" id="3.20.180.10">
    <property type="entry name" value="PNP-oxidase-like"/>
    <property type="match status" value="1"/>
</dbReference>
<evidence type="ECO:0000313" key="3">
    <source>
        <dbReference type="EMBL" id="MFC5067665.1"/>
    </source>
</evidence>
<dbReference type="InterPro" id="IPR012349">
    <property type="entry name" value="Split_barrel_FMN-bd"/>
</dbReference>
<evidence type="ECO:0000313" key="4">
    <source>
        <dbReference type="Proteomes" id="UP001595796"/>
    </source>
</evidence>
<dbReference type="EMBL" id="JBHSJF010000005">
    <property type="protein sequence ID" value="MFC5067665.1"/>
    <property type="molecule type" value="Genomic_DNA"/>
</dbReference>
<dbReference type="Gene3D" id="2.30.110.10">
    <property type="entry name" value="Electron Transport, Fmn-binding Protein, Chain A"/>
    <property type="match status" value="1"/>
</dbReference>
<dbReference type="Pfam" id="PF10615">
    <property type="entry name" value="DUF2470"/>
    <property type="match status" value="1"/>
</dbReference>
<sequence>MLNSSGDFDAASVARELLRKARKGALATNDRDSHAPYASLVAVATDADGSPLLLLSNLAKHTMNVDADPRVSLMVEDAWAGDPLAGARVSLWGRIERTDEPRCKARFLARYPSAKGYAEFADFSFFRIEIEGAHLVAGFGRIQTLAREAVVTDVVDADDLVASEAGATAHMNEDHADAIALYATNLLGAPAGAWRMDGFDPEGAELSLGRQTLYLRFPERVTTPGTLRRMLVDLAAEARQKSPA</sequence>
<dbReference type="SUPFAM" id="SSF50475">
    <property type="entry name" value="FMN-binding split barrel"/>
    <property type="match status" value="1"/>
</dbReference>
<dbReference type="Proteomes" id="UP001595796">
    <property type="component" value="Unassembled WGS sequence"/>
</dbReference>
<dbReference type="Pfam" id="PF13883">
    <property type="entry name" value="CREG_beta-barrel"/>
    <property type="match status" value="1"/>
</dbReference>
<dbReference type="InterPro" id="IPR055343">
    <property type="entry name" value="CREG_beta-barrel"/>
</dbReference>
<protein>
    <submittedName>
        <fullName evidence="3">HugZ family protein</fullName>
    </submittedName>
</protein>
<dbReference type="InterPro" id="IPR037119">
    <property type="entry name" value="Haem_oxidase_HugZ-like_sf"/>
</dbReference>
<comment type="caution">
    <text evidence="3">The sequence shown here is derived from an EMBL/GenBank/DDBJ whole genome shotgun (WGS) entry which is preliminary data.</text>
</comment>
<proteinExistence type="predicted"/>